<dbReference type="PANTHER" id="PTHR10989:SF16">
    <property type="entry name" value="AT02829P-RELATED"/>
    <property type="match status" value="1"/>
</dbReference>
<reference evidence="18" key="2">
    <citation type="submission" date="2022-10" db="EMBL/GenBank/DDBJ databases">
        <authorList>
            <consortium name="ENA_rothamsted_submissions"/>
            <consortium name="culmorum"/>
            <person name="King R."/>
        </authorList>
    </citation>
    <scope>NUCLEOTIDE SEQUENCE</scope>
</reference>
<dbReference type="OrthoDB" id="1898221at2759"/>
<comment type="catalytic activity">
    <reaction evidence="13">
        <text>9-octadecanoyloxy-octadecanoate + H2O = 9-hydroxy-octadecanoate + octadecanoate + H(+)</text>
        <dbReference type="Rhea" id="RHEA:52096"/>
        <dbReference type="ChEBI" id="CHEBI:15377"/>
        <dbReference type="ChEBI" id="CHEBI:15378"/>
        <dbReference type="ChEBI" id="CHEBI:25629"/>
        <dbReference type="ChEBI" id="CHEBI:136286"/>
        <dbReference type="ChEBI" id="CHEBI:136373"/>
    </reaction>
    <physiologicalReaction direction="left-to-right" evidence="13">
        <dbReference type="Rhea" id="RHEA:52097"/>
    </physiologicalReaction>
</comment>
<evidence type="ECO:0000256" key="12">
    <source>
        <dbReference type="ARBA" id="ARBA00048800"/>
    </source>
</evidence>
<comment type="catalytic activity">
    <reaction evidence="9">
        <text>9-hexadecanoyloxy-octadecanoate + H2O = 9-hydroxy-octadecanoate + hexadecanoate + H(+)</text>
        <dbReference type="Rhea" id="RHEA:52052"/>
        <dbReference type="ChEBI" id="CHEBI:7896"/>
        <dbReference type="ChEBI" id="CHEBI:15377"/>
        <dbReference type="ChEBI" id="CHEBI:15378"/>
        <dbReference type="ChEBI" id="CHEBI:83670"/>
        <dbReference type="ChEBI" id="CHEBI:136286"/>
    </reaction>
    <physiologicalReaction direction="left-to-right" evidence="9">
        <dbReference type="Rhea" id="RHEA:52053"/>
    </physiologicalReaction>
</comment>
<comment type="catalytic activity">
    <reaction evidence="1">
        <text>9-(9Z-hexadecenoyloxy)-octadecanoate + H2O = (9Z)-hexadecenoate + 9-hydroxy-octadecanoate + H(+)</text>
        <dbReference type="Rhea" id="RHEA:52068"/>
        <dbReference type="ChEBI" id="CHEBI:15377"/>
        <dbReference type="ChEBI" id="CHEBI:15378"/>
        <dbReference type="ChEBI" id="CHEBI:32372"/>
        <dbReference type="ChEBI" id="CHEBI:136286"/>
        <dbReference type="ChEBI" id="CHEBI:136309"/>
    </reaction>
    <physiologicalReaction direction="left-to-right" evidence="1">
        <dbReference type="Rhea" id="RHEA:52069"/>
    </physiologicalReaction>
</comment>
<comment type="catalytic activity">
    <reaction evidence="16">
        <text>12-(9Z-hexadecenoyloxy)-octadecanoate + H2O = 12-hydroxyoctadecanoate + (9Z)-hexadecenoate + H(+)</text>
        <dbReference type="Rhea" id="RHEA:52072"/>
        <dbReference type="ChEBI" id="CHEBI:15377"/>
        <dbReference type="ChEBI" id="CHEBI:15378"/>
        <dbReference type="ChEBI" id="CHEBI:32372"/>
        <dbReference type="ChEBI" id="CHEBI:84201"/>
        <dbReference type="ChEBI" id="CHEBI:136312"/>
    </reaction>
    <physiologicalReaction direction="left-to-right" evidence="16">
        <dbReference type="Rhea" id="RHEA:52073"/>
    </physiologicalReaction>
</comment>
<dbReference type="GO" id="GO:0012505">
    <property type="term" value="C:endomembrane system"/>
    <property type="evidence" value="ECO:0007669"/>
    <property type="project" value="UniProtKB-SubCell"/>
</dbReference>
<evidence type="ECO:0000256" key="4">
    <source>
        <dbReference type="ARBA" id="ARBA00022692"/>
    </source>
</evidence>
<comment type="catalytic activity">
    <reaction evidence="14">
        <text>13-(9Z-octadecenoyloxy)-octadecanoate + H2O = 13-hydroxy-octadecanoate + (9Z)-octadecenoate + H(+)</text>
        <dbReference type="Rhea" id="RHEA:52064"/>
        <dbReference type="ChEBI" id="CHEBI:15377"/>
        <dbReference type="ChEBI" id="CHEBI:15378"/>
        <dbReference type="ChEBI" id="CHEBI:30823"/>
        <dbReference type="ChEBI" id="CHEBI:136303"/>
        <dbReference type="ChEBI" id="CHEBI:136304"/>
    </reaction>
    <physiologicalReaction direction="left-to-right" evidence="14">
        <dbReference type="Rhea" id="RHEA:52065"/>
    </physiologicalReaction>
</comment>
<evidence type="ECO:0000256" key="15">
    <source>
        <dbReference type="ARBA" id="ARBA00049322"/>
    </source>
</evidence>
<dbReference type="Pfam" id="PF04750">
    <property type="entry name" value="Far-17a_AIG1"/>
    <property type="match status" value="2"/>
</dbReference>
<feature type="transmembrane region" description="Helical" evidence="17">
    <location>
        <begin position="95"/>
        <end position="118"/>
    </location>
</feature>
<dbReference type="EMBL" id="OU895880">
    <property type="protein sequence ID" value="CAG9811363.1"/>
    <property type="molecule type" value="Genomic_DNA"/>
</dbReference>
<comment type="subcellular location">
    <subcellularLocation>
        <location evidence="2">Endomembrane system</location>
        <topology evidence="2">Multi-pass membrane protein</topology>
    </subcellularLocation>
</comment>
<evidence type="ECO:0000256" key="8">
    <source>
        <dbReference type="ARBA" id="ARBA00047427"/>
    </source>
</evidence>
<proteinExistence type="inferred from homology"/>
<dbReference type="AlphaFoldDB" id="A0A9N9S8L0"/>
<comment type="catalytic activity">
    <reaction evidence="11">
        <text>12-(9Z-octadecenoyloxy)-octadecanoate + H2O = 12-hydroxyoctadecanoate + (9Z)-octadecenoate + H(+)</text>
        <dbReference type="Rhea" id="RHEA:52060"/>
        <dbReference type="ChEBI" id="CHEBI:15377"/>
        <dbReference type="ChEBI" id="CHEBI:15378"/>
        <dbReference type="ChEBI" id="CHEBI:30823"/>
        <dbReference type="ChEBI" id="CHEBI:84201"/>
        <dbReference type="ChEBI" id="CHEBI:136302"/>
    </reaction>
    <physiologicalReaction direction="left-to-right" evidence="11">
        <dbReference type="Rhea" id="RHEA:52061"/>
    </physiologicalReaction>
</comment>
<evidence type="ECO:0000256" key="6">
    <source>
        <dbReference type="ARBA" id="ARBA00023136"/>
    </source>
</evidence>
<keyword evidence="5 17" id="KW-1133">Transmembrane helix</keyword>
<evidence type="ECO:0000256" key="9">
    <source>
        <dbReference type="ARBA" id="ARBA00047863"/>
    </source>
</evidence>
<evidence type="ECO:0000256" key="3">
    <source>
        <dbReference type="ARBA" id="ARBA00009300"/>
    </source>
</evidence>
<evidence type="ECO:0000256" key="2">
    <source>
        <dbReference type="ARBA" id="ARBA00004127"/>
    </source>
</evidence>
<comment type="catalytic activity">
    <reaction evidence="8">
        <text>13-octadecanoyloxy-octadecanoate + H2O = 13-hydroxy-octadecanoate + octadecanoate + H(+)</text>
        <dbReference type="Rhea" id="RHEA:52084"/>
        <dbReference type="ChEBI" id="CHEBI:15377"/>
        <dbReference type="ChEBI" id="CHEBI:15378"/>
        <dbReference type="ChEBI" id="CHEBI:25629"/>
        <dbReference type="ChEBI" id="CHEBI:136304"/>
        <dbReference type="ChEBI" id="CHEBI:136335"/>
    </reaction>
    <physiologicalReaction direction="left-to-right" evidence="8">
        <dbReference type="Rhea" id="RHEA:52085"/>
    </physiologicalReaction>
</comment>
<keyword evidence="4 17" id="KW-0812">Transmembrane</keyword>
<comment type="catalytic activity">
    <reaction evidence="10">
        <text>12-octadecanoyloxy-octadecanoate + H2O = 12-hydroxyoctadecanoate + octadecanoate + H(+)</text>
        <dbReference type="Rhea" id="RHEA:52080"/>
        <dbReference type="ChEBI" id="CHEBI:15377"/>
        <dbReference type="ChEBI" id="CHEBI:15378"/>
        <dbReference type="ChEBI" id="CHEBI:25629"/>
        <dbReference type="ChEBI" id="CHEBI:84201"/>
        <dbReference type="ChEBI" id="CHEBI:136330"/>
    </reaction>
    <physiologicalReaction direction="left-to-right" evidence="10">
        <dbReference type="Rhea" id="RHEA:52081"/>
    </physiologicalReaction>
</comment>
<feature type="transmembrane region" description="Helical" evidence="17">
    <location>
        <begin position="27"/>
        <end position="50"/>
    </location>
</feature>
<keyword evidence="6 17" id="KW-0472">Membrane</keyword>
<evidence type="ECO:0000256" key="17">
    <source>
        <dbReference type="SAM" id="Phobius"/>
    </source>
</evidence>
<evidence type="ECO:0000256" key="5">
    <source>
        <dbReference type="ARBA" id="ARBA00022989"/>
    </source>
</evidence>
<feature type="transmembrane region" description="Helical" evidence="17">
    <location>
        <begin position="295"/>
        <end position="317"/>
    </location>
</feature>
<gene>
    <name evidence="18" type="ORF">CHIRRI_LOCUS14172</name>
</gene>
<feature type="transmembrane region" description="Helical" evidence="17">
    <location>
        <begin position="329"/>
        <end position="346"/>
    </location>
</feature>
<comment type="catalytic activity">
    <reaction evidence="15">
        <text>13-(9Z-hexadecenoyloxy)-octadecanoate + H2O = 13-hydroxy-octadecanoate + (9Z)-hexadecenoate + H(+)</text>
        <dbReference type="Rhea" id="RHEA:52076"/>
        <dbReference type="ChEBI" id="CHEBI:15377"/>
        <dbReference type="ChEBI" id="CHEBI:15378"/>
        <dbReference type="ChEBI" id="CHEBI:32372"/>
        <dbReference type="ChEBI" id="CHEBI:136304"/>
        <dbReference type="ChEBI" id="CHEBI:136315"/>
    </reaction>
    <physiologicalReaction direction="left-to-right" evidence="15">
        <dbReference type="Rhea" id="RHEA:52077"/>
    </physiologicalReaction>
</comment>
<reference evidence="18" key="1">
    <citation type="submission" date="2022-01" db="EMBL/GenBank/DDBJ databases">
        <authorList>
            <person name="King R."/>
        </authorList>
    </citation>
    <scope>NUCLEOTIDE SEQUENCE</scope>
</reference>
<dbReference type="Proteomes" id="UP001153620">
    <property type="component" value="Chromosome 4"/>
</dbReference>
<evidence type="ECO:0000256" key="14">
    <source>
        <dbReference type="ARBA" id="ARBA00049296"/>
    </source>
</evidence>
<accession>A0A9N9S8L0</accession>
<dbReference type="PANTHER" id="PTHR10989">
    <property type="entry name" value="ANDROGEN-INDUCED PROTEIN 1-RELATED"/>
    <property type="match status" value="1"/>
</dbReference>
<dbReference type="InterPro" id="IPR006838">
    <property type="entry name" value="ADTRP_AIG1"/>
</dbReference>
<comment type="catalytic activity">
    <reaction evidence="7">
        <text>12-hexadecanoyloxy-octadecanoate + H2O = 12-hydroxyoctadecanoate + hexadecanoate + H(+)</text>
        <dbReference type="Rhea" id="RHEA:52056"/>
        <dbReference type="ChEBI" id="CHEBI:7896"/>
        <dbReference type="ChEBI" id="CHEBI:15377"/>
        <dbReference type="ChEBI" id="CHEBI:15378"/>
        <dbReference type="ChEBI" id="CHEBI:83677"/>
        <dbReference type="ChEBI" id="CHEBI:84201"/>
    </reaction>
    <physiologicalReaction direction="left-to-right" evidence="7">
        <dbReference type="Rhea" id="RHEA:52057"/>
    </physiologicalReaction>
</comment>
<protein>
    <submittedName>
        <fullName evidence="18">Uncharacterized protein</fullName>
    </submittedName>
</protein>
<keyword evidence="19" id="KW-1185">Reference proteome</keyword>
<evidence type="ECO:0000256" key="1">
    <source>
        <dbReference type="ARBA" id="ARBA00000923"/>
    </source>
</evidence>
<name>A0A9N9S8L0_9DIPT</name>
<evidence type="ECO:0000256" key="11">
    <source>
        <dbReference type="ARBA" id="ARBA00048701"/>
    </source>
</evidence>
<comment type="similarity">
    <text evidence="3">Belongs to the AIG1 family.</text>
</comment>
<organism evidence="18 19">
    <name type="scientific">Chironomus riparius</name>
    <dbReference type="NCBI Taxonomy" id="315576"/>
    <lineage>
        <taxon>Eukaryota</taxon>
        <taxon>Metazoa</taxon>
        <taxon>Ecdysozoa</taxon>
        <taxon>Arthropoda</taxon>
        <taxon>Hexapoda</taxon>
        <taxon>Insecta</taxon>
        <taxon>Pterygota</taxon>
        <taxon>Neoptera</taxon>
        <taxon>Endopterygota</taxon>
        <taxon>Diptera</taxon>
        <taxon>Nematocera</taxon>
        <taxon>Chironomoidea</taxon>
        <taxon>Chironomidae</taxon>
        <taxon>Chironominae</taxon>
        <taxon>Chironomus</taxon>
    </lineage>
</organism>
<evidence type="ECO:0000256" key="16">
    <source>
        <dbReference type="ARBA" id="ARBA00049428"/>
    </source>
</evidence>
<evidence type="ECO:0000256" key="7">
    <source>
        <dbReference type="ARBA" id="ARBA00047368"/>
    </source>
</evidence>
<sequence length="373" mass="43940">MAFINDFIESKDMNSKHIARFKKFKDYIYTTLVFPVAFDVGVMFWIFYFINPDLVVSNEVHELVPEWFCHMLRTNIVIFAILEMSWTYRKYACYLCGLLGVTIFTLAYISWTLAVYVYTSEWVYPILEKFNWPQRIGFFGLNLFVPVTFFFIGDLLNNLLWKSKQKEDSLKLQKDKEQPPITDTTVRSTFSVTIYFILSSTNDFLQIINQLPKLTTAISKAMDIVFFPMVFTSAFFVTTMFWMVYFIDHTQILYKVVEELLDPTINHMLHSLVALVTFADLVLQPRKPMNLKLSVIMTNVFIIVYYVCFLVTGSLNGRYHYPIMNGKDVLTHAGIIIFMNIWWNLMHLGGYKFNELIYEVDEDNKKYVELKNL</sequence>
<evidence type="ECO:0000256" key="13">
    <source>
        <dbReference type="ARBA" id="ARBA00049221"/>
    </source>
</evidence>
<dbReference type="GO" id="GO:0016020">
    <property type="term" value="C:membrane"/>
    <property type="evidence" value="ECO:0007669"/>
    <property type="project" value="InterPro"/>
</dbReference>
<feature type="transmembrane region" description="Helical" evidence="17">
    <location>
        <begin position="70"/>
        <end position="88"/>
    </location>
</feature>
<evidence type="ECO:0000313" key="19">
    <source>
        <dbReference type="Proteomes" id="UP001153620"/>
    </source>
</evidence>
<feature type="transmembrane region" description="Helical" evidence="17">
    <location>
        <begin position="224"/>
        <end position="245"/>
    </location>
</feature>
<feature type="transmembrane region" description="Helical" evidence="17">
    <location>
        <begin position="138"/>
        <end position="161"/>
    </location>
</feature>
<evidence type="ECO:0000256" key="10">
    <source>
        <dbReference type="ARBA" id="ARBA00048680"/>
    </source>
</evidence>
<evidence type="ECO:0000313" key="18">
    <source>
        <dbReference type="EMBL" id="CAG9811363.1"/>
    </source>
</evidence>
<comment type="catalytic activity">
    <reaction evidence="12">
        <text>9-(9Z-octadecenoyloxy)-octadecanoate + H2O = 9-hydroxy-octadecanoate + (9Z)-octadecenoate + H(+)</text>
        <dbReference type="Rhea" id="RHEA:52048"/>
        <dbReference type="ChEBI" id="CHEBI:15377"/>
        <dbReference type="ChEBI" id="CHEBI:15378"/>
        <dbReference type="ChEBI" id="CHEBI:30823"/>
        <dbReference type="ChEBI" id="CHEBI:136282"/>
        <dbReference type="ChEBI" id="CHEBI:136286"/>
    </reaction>
    <physiologicalReaction direction="left-to-right" evidence="12">
        <dbReference type="Rhea" id="RHEA:52049"/>
    </physiologicalReaction>
</comment>